<organism evidence="1 2">
    <name type="scientific">Flavobacterium agricola</name>
    <dbReference type="NCBI Taxonomy" id="2870839"/>
    <lineage>
        <taxon>Bacteria</taxon>
        <taxon>Pseudomonadati</taxon>
        <taxon>Bacteroidota</taxon>
        <taxon>Flavobacteriia</taxon>
        <taxon>Flavobacteriales</taxon>
        <taxon>Flavobacteriaceae</taxon>
        <taxon>Flavobacterium</taxon>
    </lineage>
</organism>
<reference evidence="1" key="1">
    <citation type="submission" date="2021-08" db="EMBL/GenBank/DDBJ databases">
        <title>Flavobacterium sp. strain CC-SYL302.</title>
        <authorList>
            <person name="Lin S.-Y."/>
            <person name="Lee T.-H."/>
            <person name="Young C.-C."/>
        </authorList>
    </citation>
    <scope>NUCLEOTIDE SEQUENCE</scope>
    <source>
        <strain evidence="1">CC-SYL302</strain>
    </source>
</reference>
<proteinExistence type="predicted"/>
<dbReference type="InterPro" id="IPR005901">
    <property type="entry name" value="GLPGLI"/>
</dbReference>
<name>A0ABY6LW74_9FLAO</name>
<dbReference type="RefSeq" id="WP_264432459.1">
    <property type="nucleotide sequence ID" value="NZ_CP081495.1"/>
</dbReference>
<keyword evidence="2" id="KW-1185">Reference proteome</keyword>
<dbReference type="NCBIfam" id="TIGR01200">
    <property type="entry name" value="GLPGLI"/>
    <property type="match status" value="1"/>
</dbReference>
<accession>A0ABY6LW74</accession>
<protein>
    <submittedName>
        <fullName evidence="1">GLPGLI family protein</fullName>
    </submittedName>
</protein>
<evidence type="ECO:0000313" key="1">
    <source>
        <dbReference type="EMBL" id="UYW00577.1"/>
    </source>
</evidence>
<evidence type="ECO:0000313" key="2">
    <source>
        <dbReference type="Proteomes" id="UP001163328"/>
    </source>
</evidence>
<dbReference type="EMBL" id="CP081495">
    <property type="protein sequence ID" value="UYW00577.1"/>
    <property type="molecule type" value="Genomic_DNA"/>
</dbReference>
<sequence length="265" mass="31131">MKHLATMLFSLIWISGIAQVDEGFMRYYFDLTITKTTDSTQVRKITTVLDVFKDRSFFAEKNFILYQNGLHEANNSIGTKEYVNLLKQAAANYDRPAYLLVKSNANENKVFEKFKNKKFYVIHDKKNLIWDVEDSIYVWNNYKVKKATTQTDGRNWTALFIYDISVHSGPYKFNNLPGFVVKAWDEGEYFVFEYKDRKNVADLNVYLVKPETYDEISFHERKLIKEVYYPDLASTKNDKSRASKIAIDDIQNPIDISFIEQLAYK</sequence>
<gene>
    <name evidence="1" type="ORF">K5I29_08470</name>
</gene>
<dbReference type="Proteomes" id="UP001163328">
    <property type="component" value="Chromosome"/>
</dbReference>